<feature type="transmembrane region" description="Helical" evidence="2">
    <location>
        <begin position="51"/>
        <end position="73"/>
    </location>
</feature>
<evidence type="ECO:0000313" key="4">
    <source>
        <dbReference type="Proteomes" id="UP000199687"/>
    </source>
</evidence>
<dbReference type="OrthoDB" id="2965336at2"/>
<feature type="region of interest" description="Disordered" evidence="1">
    <location>
        <begin position="80"/>
        <end position="128"/>
    </location>
</feature>
<protein>
    <recommendedName>
        <fullName evidence="5">Sporulation and spore germination</fullName>
    </recommendedName>
</protein>
<dbReference type="Proteomes" id="UP000199687">
    <property type="component" value="Unassembled WGS sequence"/>
</dbReference>
<evidence type="ECO:0000313" key="3">
    <source>
        <dbReference type="EMBL" id="SER14160.1"/>
    </source>
</evidence>
<proteinExistence type="predicted"/>
<evidence type="ECO:0008006" key="5">
    <source>
        <dbReference type="Google" id="ProtNLM"/>
    </source>
</evidence>
<evidence type="ECO:0000256" key="2">
    <source>
        <dbReference type="SAM" id="Phobius"/>
    </source>
</evidence>
<evidence type="ECO:0000256" key="1">
    <source>
        <dbReference type="SAM" id="MobiDB-lite"/>
    </source>
</evidence>
<dbReference type="EMBL" id="FOGL01000001">
    <property type="protein sequence ID" value="SER14160.1"/>
    <property type="molecule type" value="Genomic_DNA"/>
</dbReference>
<gene>
    <name evidence="3" type="ORF">SAMN04487944_101375</name>
</gene>
<reference evidence="3 4" key="1">
    <citation type="submission" date="2016-10" db="EMBL/GenBank/DDBJ databases">
        <authorList>
            <person name="de Groot N.N."/>
        </authorList>
    </citation>
    <scope>NUCLEOTIDE SEQUENCE [LARGE SCALE GENOMIC DNA]</scope>
    <source>
        <strain evidence="3 4">CGMCC 1.7727</strain>
    </source>
</reference>
<accession>A0A1H9LRY1</accession>
<feature type="compositionally biased region" description="Low complexity" evidence="1">
    <location>
        <begin position="80"/>
        <end position="95"/>
    </location>
</feature>
<organism evidence="3 4">
    <name type="scientific">Gracilibacillus ureilyticus</name>
    <dbReference type="NCBI Taxonomy" id="531814"/>
    <lineage>
        <taxon>Bacteria</taxon>
        <taxon>Bacillati</taxon>
        <taxon>Bacillota</taxon>
        <taxon>Bacilli</taxon>
        <taxon>Bacillales</taxon>
        <taxon>Bacillaceae</taxon>
        <taxon>Gracilibacillus</taxon>
    </lineage>
</organism>
<keyword evidence="2" id="KW-0472">Membrane</keyword>
<name>A0A1H9LRY1_9BACI</name>
<keyword evidence="4" id="KW-1185">Reference proteome</keyword>
<dbReference type="RefSeq" id="WP_089738399.1">
    <property type="nucleotide sequence ID" value="NZ_FOGL01000001.1"/>
</dbReference>
<dbReference type="STRING" id="531814.SAMN04487944_101375"/>
<sequence>MAANHPDTKNKVEKMLVELPSIKDKRDKEYIYQKVQTEVNEPLLKQKNRKLWVFPTLAAAGCLLLLLIIVNGIDDFPFSSSSDMESRQESATSESSETEIQDSQLMKESSLEDKGTEENVAENSTIFAPPEDDRSLFHYIDQDNFVYRLDTEMELDEVVFTSWATEDAQYTVPISFRDTDELDNDLKTIYNNASNYISLSENGFSALGFDTFEFFIREEEQQAEIEMNSIESDLSSSANYQMFRYMLEDILAPLRIEQVTLTGNHPFTKQDNHFSPDYRTNTFYKIYQYKEGSPFWLVPVSNSEVESFIGALEEMKKDEEAFHVRGVIPGDAEIDVVNEENVITVSIHSPLIGNNQGTVTMIEAIMFTAKSFGFKQVHFDINIEQAGMYQLNQPLEVPDIINPVY</sequence>
<keyword evidence="2" id="KW-1133">Transmembrane helix</keyword>
<dbReference type="AlphaFoldDB" id="A0A1H9LRY1"/>
<keyword evidence="2" id="KW-0812">Transmembrane</keyword>